<keyword evidence="3" id="KW-0547">Nucleotide-binding</keyword>
<accession>A0AAD2DJX9</accession>
<dbReference type="SUPFAM" id="SSF52540">
    <property type="entry name" value="P-loop containing nucleoside triphosphate hydrolases"/>
    <property type="match status" value="1"/>
</dbReference>
<dbReference type="GO" id="GO:0006952">
    <property type="term" value="P:defense response"/>
    <property type="evidence" value="ECO:0007669"/>
    <property type="project" value="UniProtKB-KW"/>
</dbReference>
<dbReference type="PANTHER" id="PTHR36766:SF30">
    <property type="entry name" value="TIR-NBS TYPE DISEASE RESISTANCE PROTEIN-RELATED"/>
    <property type="match status" value="1"/>
</dbReference>
<sequence>MGGLGKTTLARQIYHDTDIASHFDILAWVTVSRIYYEQEVLSRLLSSIRVPIHESSQESVEKLAEKLCKSLKGKRCLIVLDDVWDGDIVLKVKSLLLHDSNGSRILLTTRSHDVALYADPIFHIHRMRLQTDQEGWNLLHYLVFDKEMCPPELEIFGREIARICRGLPLALILIGGVLYKAERTRDYWMYVENELEKLGREIATQYMRHDLRLLNFVREWTYSGEIKTCCIHDVLRDFCQMKTKEEFNPDVVHDNFGRVKTMEKFNSDVENLLEVHYNLRHDIGNNGIQVVLKDKDTKVSS</sequence>
<dbReference type="Proteomes" id="UP000834106">
    <property type="component" value="Chromosome 3"/>
</dbReference>
<proteinExistence type="inferred from homology"/>
<dbReference type="Gene3D" id="3.40.50.300">
    <property type="entry name" value="P-loop containing nucleotide triphosphate hydrolases"/>
    <property type="match status" value="1"/>
</dbReference>
<dbReference type="PANTHER" id="PTHR36766">
    <property type="entry name" value="PLANT BROAD-SPECTRUM MILDEW RESISTANCE PROTEIN RPW8"/>
    <property type="match status" value="1"/>
</dbReference>
<evidence type="ECO:0000313" key="7">
    <source>
        <dbReference type="EMBL" id="CAI9757392.1"/>
    </source>
</evidence>
<evidence type="ECO:0000313" key="8">
    <source>
        <dbReference type="Proteomes" id="UP000834106"/>
    </source>
</evidence>
<dbReference type="EMBL" id="OU503038">
    <property type="protein sequence ID" value="CAI9757392.1"/>
    <property type="molecule type" value="Genomic_DNA"/>
</dbReference>
<gene>
    <name evidence="7" type="ORF">FPE_LOCUS4822</name>
</gene>
<dbReference type="InterPro" id="IPR002182">
    <property type="entry name" value="NB-ARC"/>
</dbReference>
<evidence type="ECO:0000256" key="5">
    <source>
        <dbReference type="ARBA" id="ARBA00022840"/>
    </source>
</evidence>
<keyword evidence="2" id="KW-0433">Leucine-rich repeat</keyword>
<comment type="similarity">
    <text evidence="1">Belongs to the disease resistance NB-LRR family.</text>
</comment>
<keyword evidence="5" id="KW-0067">ATP-binding</keyword>
<dbReference type="GO" id="GO:0043531">
    <property type="term" value="F:ADP binding"/>
    <property type="evidence" value="ECO:0007669"/>
    <property type="project" value="InterPro"/>
</dbReference>
<dbReference type="Pfam" id="PF00931">
    <property type="entry name" value="NB-ARC"/>
    <property type="match status" value="1"/>
</dbReference>
<feature type="domain" description="NB-ARC" evidence="6">
    <location>
        <begin position="1"/>
        <end position="148"/>
    </location>
</feature>
<dbReference type="GO" id="GO:0005524">
    <property type="term" value="F:ATP binding"/>
    <property type="evidence" value="ECO:0007669"/>
    <property type="project" value="UniProtKB-KW"/>
</dbReference>
<evidence type="ECO:0000256" key="3">
    <source>
        <dbReference type="ARBA" id="ARBA00022741"/>
    </source>
</evidence>
<dbReference type="FunFam" id="3.40.50.300:FF:001091">
    <property type="entry name" value="Probable disease resistance protein At1g61300"/>
    <property type="match status" value="1"/>
</dbReference>
<dbReference type="Gene3D" id="1.10.8.430">
    <property type="entry name" value="Helical domain of apoptotic protease-activating factors"/>
    <property type="match status" value="1"/>
</dbReference>
<organism evidence="7 8">
    <name type="scientific">Fraxinus pennsylvanica</name>
    <dbReference type="NCBI Taxonomy" id="56036"/>
    <lineage>
        <taxon>Eukaryota</taxon>
        <taxon>Viridiplantae</taxon>
        <taxon>Streptophyta</taxon>
        <taxon>Embryophyta</taxon>
        <taxon>Tracheophyta</taxon>
        <taxon>Spermatophyta</taxon>
        <taxon>Magnoliopsida</taxon>
        <taxon>eudicotyledons</taxon>
        <taxon>Gunneridae</taxon>
        <taxon>Pentapetalae</taxon>
        <taxon>asterids</taxon>
        <taxon>lamiids</taxon>
        <taxon>Lamiales</taxon>
        <taxon>Oleaceae</taxon>
        <taxon>Oleeae</taxon>
        <taxon>Fraxinus</taxon>
    </lineage>
</organism>
<dbReference type="InterPro" id="IPR027417">
    <property type="entry name" value="P-loop_NTPase"/>
</dbReference>
<keyword evidence="8" id="KW-1185">Reference proteome</keyword>
<name>A0AAD2DJX9_9LAMI</name>
<dbReference type="PRINTS" id="PR00364">
    <property type="entry name" value="DISEASERSIST"/>
</dbReference>
<evidence type="ECO:0000256" key="4">
    <source>
        <dbReference type="ARBA" id="ARBA00022821"/>
    </source>
</evidence>
<evidence type="ECO:0000256" key="2">
    <source>
        <dbReference type="ARBA" id="ARBA00022614"/>
    </source>
</evidence>
<dbReference type="AlphaFoldDB" id="A0AAD2DJX9"/>
<keyword evidence="4" id="KW-0611">Plant defense</keyword>
<evidence type="ECO:0000259" key="6">
    <source>
        <dbReference type="Pfam" id="PF00931"/>
    </source>
</evidence>
<protein>
    <recommendedName>
        <fullName evidence="6">NB-ARC domain-containing protein</fullName>
    </recommendedName>
</protein>
<dbReference type="InterPro" id="IPR042197">
    <property type="entry name" value="Apaf_helical"/>
</dbReference>
<reference evidence="7" key="1">
    <citation type="submission" date="2023-05" db="EMBL/GenBank/DDBJ databases">
        <authorList>
            <person name="Huff M."/>
        </authorList>
    </citation>
    <scope>NUCLEOTIDE SEQUENCE</scope>
</reference>
<evidence type="ECO:0000256" key="1">
    <source>
        <dbReference type="ARBA" id="ARBA00008894"/>
    </source>
</evidence>